<dbReference type="PANTHER" id="PTHR43102">
    <property type="entry name" value="SLR1143 PROTEIN"/>
    <property type="match status" value="1"/>
</dbReference>
<feature type="region of interest" description="Disordered" evidence="1">
    <location>
        <begin position="49"/>
        <end position="69"/>
    </location>
</feature>
<protein>
    <recommendedName>
        <fullName evidence="4">FYVE-type domain-containing protein</fullName>
    </recommendedName>
</protein>
<dbReference type="EMBL" id="JBIMZQ010000049">
    <property type="protein sequence ID" value="KAL3659080.1"/>
    <property type="molecule type" value="Genomic_DNA"/>
</dbReference>
<name>A0ABD3F159_9STRA</name>
<dbReference type="PANTHER" id="PTHR43102:SF2">
    <property type="entry name" value="GAF DOMAIN-CONTAINING PROTEIN"/>
    <property type="match status" value="1"/>
</dbReference>
<organism evidence="2 3">
    <name type="scientific">Phytophthora oleae</name>
    <dbReference type="NCBI Taxonomy" id="2107226"/>
    <lineage>
        <taxon>Eukaryota</taxon>
        <taxon>Sar</taxon>
        <taxon>Stramenopiles</taxon>
        <taxon>Oomycota</taxon>
        <taxon>Peronosporomycetes</taxon>
        <taxon>Peronosporales</taxon>
        <taxon>Peronosporaceae</taxon>
        <taxon>Phytophthora</taxon>
    </lineage>
</organism>
<proteinExistence type="predicted"/>
<reference evidence="2 3" key="1">
    <citation type="submission" date="2024-09" db="EMBL/GenBank/DDBJ databases">
        <title>Genome sequencing and assembly of Phytophthora oleae, isolate VK10A, causative agent of rot of olive drupes.</title>
        <authorList>
            <person name="Conti Taguali S."/>
            <person name="Riolo M."/>
            <person name="La Spada F."/>
            <person name="Cacciola S.O."/>
            <person name="Dionisio G."/>
        </authorList>
    </citation>
    <scope>NUCLEOTIDE SEQUENCE [LARGE SCALE GENOMIC DNA]</scope>
    <source>
        <strain evidence="2 3">VK10A</strain>
    </source>
</reference>
<gene>
    <name evidence="2" type="ORF">V7S43_015964</name>
</gene>
<comment type="caution">
    <text evidence="2">The sequence shown here is derived from an EMBL/GenBank/DDBJ whole genome shotgun (WGS) entry which is preliminary data.</text>
</comment>
<sequence length="506" mass="57140">MDHRIRSKNTHKSFNTTQFASAKSIPFRFVRLRALQRCLMPIHFPFVSCRKQPSSSTERRHSSREVLGNVGDSCWNTTQSLVRRRPHLSSSMRTVPADRPSPALSSYEDFESDGPQNFGPARSVRVSDAELVQRARNASRESRRGRLLRVPSVMWDCKEISGFAMLSRRAGNGGEDFEVLTTGEVACSPDELETLLCPRTESDYNSVARGFLGDQFIYGSIVHEVQPRGFSVNYSEDEDDKDPEFRLHSDDHVAVRTACFSRSRRFARNEEWCFLEHFRPRSVALASPFDSYGSSNTSTSSINIDNPTGFTIVLSSLPPSEITTGKMTNNRVTQLHGITAAYLVEPLPQTVGCRGPRVRVSFHATYTSSKNTPAGYADSQTVRNRLKALARSLHHVPELIEQRKRQTCQFSPLLDLTSRSDQEYRTSMSTQNSRCVACTKRLRMKVLNAPTRRSKRCQICMYRACASCWSKQSVETFSGHATSVIVCRRCHENFGSSDYSHIQLTC</sequence>
<feature type="region of interest" description="Disordered" evidence="1">
    <location>
        <begin position="85"/>
        <end position="122"/>
    </location>
</feature>
<evidence type="ECO:0000313" key="2">
    <source>
        <dbReference type="EMBL" id="KAL3659080.1"/>
    </source>
</evidence>
<keyword evidence="3" id="KW-1185">Reference proteome</keyword>
<dbReference type="CDD" id="cd00065">
    <property type="entry name" value="FYVE_like_SF"/>
    <property type="match status" value="1"/>
</dbReference>
<evidence type="ECO:0000256" key="1">
    <source>
        <dbReference type="SAM" id="MobiDB-lite"/>
    </source>
</evidence>
<dbReference type="AlphaFoldDB" id="A0ABD3F159"/>
<dbReference type="Proteomes" id="UP001632037">
    <property type="component" value="Unassembled WGS sequence"/>
</dbReference>
<accession>A0ABD3F159</accession>
<evidence type="ECO:0000313" key="3">
    <source>
        <dbReference type="Proteomes" id="UP001632037"/>
    </source>
</evidence>
<evidence type="ECO:0008006" key="4">
    <source>
        <dbReference type="Google" id="ProtNLM"/>
    </source>
</evidence>